<evidence type="ECO:0000313" key="3">
    <source>
        <dbReference type="Proteomes" id="UP000017700"/>
    </source>
</evidence>
<evidence type="ECO:0000313" key="2">
    <source>
        <dbReference type="EMBL" id="AUH04201.1"/>
    </source>
</evidence>
<proteinExistence type="predicted"/>
<dbReference type="Proteomes" id="UP000233778">
    <property type="component" value="Chromosome"/>
</dbReference>
<dbReference type="Proteomes" id="UP000017700">
    <property type="component" value="Chromosome"/>
</dbReference>
<keyword evidence="3" id="KW-1185">Reference proteome</keyword>
<dbReference type="RefSeq" id="WP_021016971.1">
    <property type="nucleotide sequence ID" value="NZ_CP025084.1"/>
</dbReference>
<name>A0A2I5T5R9_SERS3</name>
<evidence type="ECO:0000313" key="1">
    <source>
        <dbReference type="EMBL" id="AUG99881.1"/>
    </source>
</evidence>
<organism evidence="2 3">
    <name type="scientific">Serratia sp. (strain ATCC 39006)</name>
    <name type="common">Prodigiosinella confusarubida</name>
    <dbReference type="NCBI Taxonomy" id="104623"/>
    <lineage>
        <taxon>Bacteria</taxon>
        <taxon>Pseudomonadati</taxon>
        <taxon>Pseudomonadota</taxon>
        <taxon>Gammaproteobacteria</taxon>
        <taxon>Enterobacterales</taxon>
        <taxon>Pectobacteriaceae</taxon>
        <taxon>Prodigiosinella</taxon>
    </lineage>
</organism>
<dbReference type="KEGG" id="serq:CWC46_08720"/>
<sequence length="59" mass="6832">MYNFQRYQSKELALAYMSGKRHDLSPEEFLQQLKTVDTSFQALLKNGQSNANLTMVKAF</sequence>
<reference evidence="2" key="4">
    <citation type="submission" date="2017-11" db="EMBL/GenBank/DDBJ databases">
        <title>Complete genome sequence of Serratia sp. ATCC 39006.</title>
        <authorList>
            <person name="Hampton H.G."/>
            <person name="Jackson S.A."/>
            <person name="Jauregui R."/>
            <person name="Poulter G.T.M."/>
            <person name="Salmond G.P.C."/>
            <person name="Fineran P.C."/>
        </authorList>
    </citation>
    <scope>NUCLEOTIDE SEQUENCE</scope>
    <source>
        <strain evidence="2">ATCC 39006</strain>
    </source>
</reference>
<evidence type="ECO:0000313" key="4">
    <source>
        <dbReference type="Proteomes" id="UP000233778"/>
    </source>
</evidence>
<dbReference type="OrthoDB" id="6488056at2"/>
<accession>A0A2I5T5R9</accession>
<dbReference type="EMBL" id="CP025084">
    <property type="protein sequence ID" value="AUH04201.1"/>
    <property type="molecule type" value="Genomic_DNA"/>
</dbReference>
<gene>
    <name evidence="1" type="ORF">CWC46_08720</name>
    <name evidence="2" type="ORF">Ser39006_008725</name>
</gene>
<protein>
    <submittedName>
        <fullName evidence="2">Uncharacterized protein</fullName>
    </submittedName>
</protein>
<reference evidence="2" key="2">
    <citation type="submission" date="2013-09" db="EMBL/GenBank/DDBJ databases">
        <authorList>
            <person name="Wang G."/>
            <person name="Yang Y."/>
            <person name="Su Y."/>
        </authorList>
    </citation>
    <scope>NUCLEOTIDE SEQUENCE</scope>
    <source>
        <strain evidence="2">ATCC 39006</strain>
    </source>
</reference>
<dbReference type="EMBL" id="CP025085">
    <property type="protein sequence ID" value="AUG99881.1"/>
    <property type="molecule type" value="Genomic_DNA"/>
</dbReference>
<dbReference type="KEGG" id="sera:Ser39006_008725"/>
<dbReference type="AlphaFoldDB" id="A0A2I5T5R9"/>
<reference evidence="2 3" key="1">
    <citation type="journal article" date="2013" name="Genome Announc.">
        <title>Draft genome sequence of Serratia sp. strain ATCC 39006, a model bacterium for analysis of the biosynthesis and regulation of prodigiosin, a carbapenem, and gas vesicles.</title>
        <authorList>
            <person name="Fineran P.C."/>
            <person name="Iglesias Cans M.C."/>
            <person name="Ramsay J.P."/>
            <person name="Wilf N.M."/>
            <person name="Cossyleon D."/>
            <person name="McNeil M.B."/>
            <person name="Williamson N.R."/>
            <person name="Monson R.E."/>
            <person name="Becher S.A."/>
            <person name="Stanton J.A."/>
            <person name="Brugger K."/>
            <person name="Brown S.D."/>
            <person name="Salmond G.P."/>
        </authorList>
    </citation>
    <scope>NUCLEOTIDE SEQUENCE [LARGE SCALE GENOMIC DNA]</scope>
    <source>
        <strain evidence="2">ATCC 39006</strain>
        <strain evidence="3">ATCC 39006 / SC 11482</strain>
    </source>
</reference>
<reference evidence="1 4" key="3">
    <citation type="submission" date="2017-11" db="EMBL/GenBank/DDBJ databases">
        <title>Complete genome sequence of Serratia sp. ATCC 39006 LacA.</title>
        <authorList>
            <person name="Hampton H.G."/>
            <person name="Jackson S.A."/>
            <person name="Jauregui R."/>
            <person name="Poulter G.T.M."/>
            <person name="Salmond G.P.C."/>
            <person name="Fineran P.C."/>
        </authorList>
    </citation>
    <scope>NUCLEOTIDE SEQUENCE [LARGE SCALE GENOMIC DNA]</scope>
    <source>
        <strain evidence="1 4">ATCC 39006</strain>
    </source>
</reference>